<evidence type="ECO:0000256" key="3">
    <source>
        <dbReference type="SAM" id="MobiDB-lite"/>
    </source>
</evidence>
<organism evidence="4 5">
    <name type="scientific">Discostella pseudostelligera</name>
    <dbReference type="NCBI Taxonomy" id="259834"/>
    <lineage>
        <taxon>Eukaryota</taxon>
        <taxon>Sar</taxon>
        <taxon>Stramenopiles</taxon>
        <taxon>Ochrophyta</taxon>
        <taxon>Bacillariophyta</taxon>
        <taxon>Coscinodiscophyceae</taxon>
        <taxon>Thalassiosirophycidae</taxon>
        <taxon>Stephanodiscales</taxon>
        <taxon>Stephanodiscaceae</taxon>
        <taxon>Discostella</taxon>
    </lineage>
</organism>
<dbReference type="SMART" id="SM00698">
    <property type="entry name" value="MORN"/>
    <property type="match status" value="4"/>
</dbReference>
<dbReference type="Gene3D" id="2.20.110.10">
    <property type="entry name" value="Histone H3 K4-specific methyltransferase SET7/9 N-terminal domain"/>
    <property type="match status" value="2"/>
</dbReference>
<feature type="coiled-coil region" evidence="2">
    <location>
        <begin position="478"/>
        <end position="505"/>
    </location>
</feature>
<evidence type="ECO:0000313" key="5">
    <source>
        <dbReference type="Proteomes" id="UP001530293"/>
    </source>
</evidence>
<feature type="compositionally biased region" description="Low complexity" evidence="3">
    <location>
        <begin position="319"/>
        <end position="339"/>
    </location>
</feature>
<evidence type="ECO:0000256" key="1">
    <source>
        <dbReference type="ARBA" id="ARBA00022737"/>
    </source>
</evidence>
<sequence>MFKFRRSRGKLVPGDDDDNEPMRIIKNKRGVQPPQLLFGSGGGGGGARQQQQHRARSSSLGREGRVGKDIHASSTYDTASDTETWAATEFGGSTGSEGSSDLDSTGAEVTNSNSIGNNFVDRAQCMQGGGASNNMKMTHPPAGGDAAQAQKDRRQGSKSNIKQTIPTPQSRRRSLSDHGLNDSQVSMDNSARSNNSRGVGGGNGTGGNTAITRGTRSRSSSHPRGGDVSDSAAAPTINNSTAGNTQIAPSFSSKVLPNINTINSINPSHNDNKEAGEESMKLKPPSIRGVARPLNQPKRGQVGNTQFRRSSSADSIPATSPITSPNTPLTTPTETGTSSRSGNSAEFAAMQQLAHIVVGLRTELRAATLARDDLETKLKSLQKDGSPNSIDIKCRVLERENADLQADIDAFIAEQDDLKSELRELQEEKHMLNDLISRLKTENGRLSITSKVSSGSTATNNHVRSSHHNSFKSTTESVQDLDERIHFLTEENHNLESELQLLVNEKSVLVNSGDTRNCEIQQLRSIAKETALHHSEVLAEKDRAIHGLQEKIDSLKGKCGRLEKECRERKTDVELLEGLVAQQDEELNLFRDMPPAELQKKGEEIKLLQQKLGQVENEKNEVNDRYLALEHIMLGLKKKVELLLKERDTSKLEMDELKLSFAGSISDQASESASNANLKSQQNVISEANNVIAMLKDELDRKDVEVNELVKAMASLKEQISHAQESITSLHEQNATMKSDYDAALEEIEKLQSLQTKDGDDERASIHRKLSEDMNALLNELSEVRRKSNGKVLALQKEISELQAGKEKLEHDLDDSSEAIFVLRETLKEMENGRIARDSKIRELRASIEEKELSLKDAESTRTLMQSEHQVNVDTIATLQKMISSLESSQEDLEEELNASALAIHDLKDQLKMENKAGASDFEEMLKLAHEENAKLTERVSELTEVNKRMKNEVKDLGNILARSSAMNDAGNSTASLMASGLISSDPSASCDALISELKKQIKNIVSARNAALKEVEMLRNDSVSLSEATMPPPSPVVFKRAISSEVAKSSSLTTLPEDSDEPSIKTGEKSTTANSSSPSSTGSRGSSLLEAAKKLCDKLDEKRSKEFPKTVNTTPTEPALSGDSRMNGVKRLPSRDEVQVVNVVDQDEDIASTNEVKDDSPKETTDNGEVNAKSPSSTPAEGKTSSRPRVDIDQLSHIYMEKCGLSRFSDISSDSSRRLRKPHKTITTAKKVKICRNGVFMGTYEGDLNAEGQRHGCGVLLCDNGNSYEGEWKNDKRDGFGTARYSSGDVYDGQWQRGRRHGHGVMYIEAGDTYIGSWKNGLKHGAGTYHWADGEVDVSWYQDDVRTGEGVRWSANRQKAFRLLRGRKKEELTLDEAFVTADALGLNLEHFESGIS</sequence>
<dbReference type="SUPFAM" id="SSF82185">
    <property type="entry name" value="Histone H3 K4-specific methyltransferase SET7/9 N-terminal domain"/>
    <property type="match status" value="1"/>
</dbReference>
<dbReference type="Gene3D" id="1.10.287.1490">
    <property type="match status" value="1"/>
</dbReference>
<dbReference type="Gene3D" id="1.10.287.2610">
    <property type="match status" value="1"/>
</dbReference>
<dbReference type="EMBL" id="JALLBG020000303">
    <property type="protein sequence ID" value="KAL3756490.1"/>
    <property type="molecule type" value="Genomic_DNA"/>
</dbReference>
<comment type="caution">
    <text evidence="4">The sequence shown here is derived from an EMBL/GenBank/DDBJ whole genome shotgun (WGS) entry which is preliminary data.</text>
</comment>
<feature type="compositionally biased region" description="Polar residues" evidence="3">
    <location>
        <begin position="236"/>
        <end position="249"/>
    </location>
</feature>
<feature type="compositionally biased region" description="Polar residues" evidence="3">
    <location>
        <begin position="157"/>
        <end position="169"/>
    </location>
</feature>
<feature type="compositionally biased region" description="Polar residues" evidence="3">
    <location>
        <begin position="1174"/>
        <end position="1188"/>
    </location>
</feature>
<dbReference type="FunFam" id="2.20.110.10:FF:000002">
    <property type="entry name" value="Phosphatidylinositol 4-phosphate 5-kinase 8"/>
    <property type="match status" value="1"/>
</dbReference>
<keyword evidence="1" id="KW-0677">Repeat</keyword>
<feature type="compositionally biased region" description="Polar residues" evidence="3">
    <location>
        <begin position="107"/>
        <end position="117"/>
    </location>
</feature>
<feature type="region of interest" description="Disordered" evidence="3">
    <location>
        <begin position="1"/>
        <end position="249"/>
    </location>
</feature>
<dbReference type="Pfam" id="PF02493">
    <property type="entry name" value="MORN"/>
    <property type="match status" value="4"/>
</dbReference>
<feature type="compositionally biased region" description="Basic and acidic residues" evidence="3">
    <location>
        <begin position="270"/>
        <end position="281"/>
    </location>
</feature>
<feature type="compositionally biased region" description="Low complexity" evidence="3">
    <location>
        <begin position="1071"/>
        <end position="1088"/>
    </location>
</feature>
<dbReference type="PANTHER" id="PTHR43215">
    <property type="entry name" value="RADIAL SPOKE HEAD 1 HOMOLOG"/>
    <property type="match status" value="1"/>
</dbReference>
<accession>A0ABD3LXM0</accession>
<feature type="region of interest" description="Disordered" evidence="3">
    <location>
        <begin position="450"/>
        <end position="475"/>
    </location>
</feature>
<gene>
    <name evidence="4" type="ORF">ACHAWU_009884</name>
</gene>
<feature type="compositionally biased region" description="Basic and acidic residues" evidence="3">
    <location>
        <begin position="62"/>
        <end position="71"/>
    </location>
</feature>
<feature type="region of interest" description="Disordered" evidence="3">
    <location>
        <begin position="1049"/>
        <end position="1088"/>
    </location>
</feature>
<feature type="compositionally biased region" description="Low complexity" evidence="3">
    <location>
        <begin position="96"/>
        <end position="106"/>
    </location>
</feature>
<feature type="coiled-coil region" evidence="2">
    <location>
        <begin position="538"/>
        <end position="565"/>
    </location>
</feature>
<feature type="compositionally biased region" description="Polar residues" evidence="3">
    <location>
        <begin position="450"/>
        <end position="463"/>
    </location>
</feature>
<keyword evidence="2" id="KW-0175">Coiled coil</keyword>
<feature type="coiled-coil region" evidence="2">
    <location>
        <begin position="678"/>
        <end position="960"/>
    </location>
</feature>
<proteinExistence type="predicted"/>
<name>A0ABD3LXM0_9STRA</name>
<dbReference type="Proteomes" id="UP001530293">
    <property type="component" value="Unassembled WGS sequence"/>
</dbReference>
<evidence type="ECO:0000313" key="4">
    <source>
        <dbReference type="EMBL" id="KAL3756490.1"/>
    </source>
</evidence>
<feature type="compositionally biased region" description="Basic and acidic residues" evidence="3">
    <location>
        <begin position="1156"/>
        <end position="1166"/>
    </location>
</feature>
<feature type="coiled-coil region" evidence="2">
    <location>
        <begin position="364"/>
        <end position="442"/>
    </location>
</feature>
<dbReference type="InterPro" id="IPR003409">
    <property type="entry name" value="MORN"/>
</dbReference>
<feature type="compositionally biased region" description="Polar residues" evidence="3">
    <location>
        <begin position="72"/>
        <end position="85"/>
    </location>
</feature>
<feature type="coiled-coil region" evidence="2">
    <location>
        <begin position="598"/>
        <end position="625"/>
    </location>
</feature>
<feature type="compositionally biased region" description="Gly residues" evidence="3">
    <location>
        <begin position="198"/>
        <end position="207"/>
    </location>
</feature>
<feature type="region of interest" description="Disordered" evidence="3">
    <location>
        <begin position="1101"/>
        <end position="1191"/>
    </location>
</feature>
<reference evidence="4 5" key="1">
    <citation type="submission" date="2024-10" db="EMBL/GenBank/DDBJ databases">
        <title>Updated reference genomes for cyclostephanoid diatoms.</title>
        <authorList>
            <person name="Roberts W.R."/>
            <person name="Alverson A.J."/>
        </authorList>
    </citation>
    <scope>NUCLEOTIDE SEQUENCE [LARGE SCALE GENOMIC DNA]</scope>
    <source>
        <strain evidence="4 5">AJA232-27</strain>
    </source>
</reference>
<keyword evidence="5" id="KW-1185">Reference proteome</keyword>
<protein>
    <submittedName>
        <fullName evidence="4">Uncharacterized protein</fullName>
    </submittedName>
</protein>
<dbReference type="PANTHER" id="PTHR43215:SF14">
    <property type="entry name" value="RADIAL SPOKE HEAD 1 HOMOLOG"/>
    <property type="match status" value="1"/>
</dbReference>
<evidence type="ECO:0000256" key="2">
    <source>
        <dbReference type="SAM" id="Coils"/>
    </source>
</evidence>
<feature type="region of interest" description="Disordered" evidence="3">
    <location>
        <begin position="262"/>
        <end position="342"/>
    </location>
</feature>
<feature type="compositionally biased region" description="Polar residues" evidence="3">
    <location>
        <begin position="302"/>
        <end position="318"/>
    </location>
</feature>